<dbReference type="Proteomes" id="UP000054166">
    <property type="component" value="Unassembled WGS sequence"/>
</dbReference>
<reference evidence="1 2" key="1">
    <citation type="submission" date="2014-04" db="EMBL/GenBank/DDBJ databases">
        <authorList>
            <consortium name="DOE Joint Genome Institute"/>
            <person name="Kuo A."/>
            <person name="Tarkka M."/>
            <person name="Buscot F."/>
            <person name="Kohler A."/>
            <person name="Nagy L.G."/>
            <person name="Floudas D."/>
            <person name="Copeland A."/>
            <person name="Barry K.W."/>
            <person name="Cichocki N."/>
            <person name="Veneault-Fourrey C."/>
            <person name="LaButti K."/>
            <person name="Lindquist E.A."/>
            <person name="Lipzen A."/>
            <person name="Lundell T."/>
            <person name="Morin E."/>
            <person name="Murat C."/>
            <person name="Sun H."/>
            <person name="Tunlid A."/>
            <person name="Henrissat B."/>
            <person name="Grigoriev I.V."/>
            <person name="Hibbett D.S."/>
            <person name="Martin F."/>
            <person name="Nordberg H.P."/>
            <person name="Cantor M.N."/>
            <person name="Hua S.X."/>
        </authorList>
    </citation>
    <scope>NUCLEOTIDE SEQUENCE [LARGE SCALE GENOMIC DNA]</scope>
    <source>
        <strain evidence="1 2">F 1598</strain>
    </source>
</reference>
<protein>
    <submittedName>
        <fullName evidence="1">Uncharacterized protein</fullName>
    </submittedName>
</protein>
<name>A0A0C3BHW9_PILCF</name>
<reference evidence="2" key="2">
    <citation type="submission" date="2015-01" db="EMBL/GenBank/DDBJ databases">
        <title>Evolutionary Origins and Diversification of the Mycorrhizal Mutualists.</title>
        <authorList>
            <consortium name="DOE Joint Genome Institute"/>
            <consortium name="Mycorrhizal Genomics Consortium"/>
            <person name="Kohler A."/>
            <person name="Kuo A."/>
            <person name="Nagy L.G."/>
            <person name="Floudas D."/>
            <person name="Copeland A."/>
            <person name="Barry K.W."/>
            <person name="Cichocki N."/>
            <person name="Veneault-Fourrey C."/>
            <person name="LaButti K."/>
            <person name="Lindquist E.A."/>
            <person name="Lipzen A."/>
            <person name="Lundell T."/>
            <person name="Morin E."/>
            <person name="Murat C."/>
            <person name="Riley R."/>
            <person name="Ohm R."/>
            <person name="Sun H."/>
            <person name="Tunlid A."/>
            <person name="Henrissat B."/>
            <person name="Grigoriev I.V."/>
            <person name="Hibbett D.S."/>
            <person name="Martin F."/>
        </authorList>
    </citation>
    <scope>NUCLEOTIDE SEQUENCE [LARGE SCALE GENOMIC DNA]</scope>
    <source>
        <strain evidence="2">F 1598</strain>
    </source>
</reference>
<evidence type="ECO:0000313" key="1">
    <source>
        <dbReference type="EMBL" id="KIM85913.1"/>
    </source>
</evidence>
<dbReference type="HOGENOM" id="CLU_2237603_0_0_1"/>
<sequence>MRLRISGTSSPILNHLAIRHRVTSSLPLASTASTNRFHSPSRRCIYIYNLCVQFTFTSRECHQLVLTSLHPSWFIVVLLPHDICRCSRLDACRFLRIYAHIHILL</sequence>
<dbReference type="EMBL" id="KN832983">
    <property type="protein sequence ID" value="KIM85913.1"/>
    <property type="molecule type" value="Genomic_DNA"/>
</dbReference>
<accession>A0A0C3BHW9</accession>
<dbReference type="InParanoid" id="A0A0C3BHW9"/>
<gene>
    <name evidence="1" type="ORF">PILCRDRAFT_329040</name>
</gene>
<proteinExistence type="predicted"/>
<keyword evidence="2" id="KW-1185">Reference proteome</keyword>
<dbReference type="AlphaFoldDB" id="A0A0C3BHW9"/>
<organism evidence="1 2">
    <name type="scientific">Piloderma croceum (strain F 1598)</name>
    <dbReference type="NCBI Taxonomy" id="765440"/>
    <lineage>
        <taxon>Eukaryota</taxon>
        <taxon>Fungi</taxon>
        <taxon>Dikarya</taxon>
        <taxon>Basidiomycota</taxon>
        <taxon>Agaricomycotina</taxon>
        <taxon>Agaricomycetes</taxon>
        <taxon>Agaricomycetidae</taxon>
        <taxon>Atheliales</taxon>
        <taxon>Atheliaceae</taxon>
        <taxon>Piloderma</taxon>
    </lineage>
</organism>
<evidence type="ECO:0000313" key="2">
    <source>
        <dbReference type="Proteomes" id="UP000054166"/>
    </source>
</evidence>